<dbReference type="Proteomes" id="UP001556367">
    <property type="component" value="Unassembled WGS sequence"/>
</dbReference>
<comment type="caution">
    <text evidence="1">The sequence shown here is derived from an EMBL/GenBank/DDBJ whole genome shotgun (WGS) entry which is preliminary data.</text>
</comment>
<name>A0ABR3IQ99_9AGAR</name>
<sequence>MTRNAAIFPSSSYSVQYPYATQFTASNQVALAPQHQYGPPSSMAWPPAQSQPWLRDGVLHSATSATALLPPPTASPPASQYEPALGSYEEMNVCFGPQWFTSNTAPLNFAAHLGGIRHFGPGAPD</sequence>
<organism evidence="1 2">
    <name type="scientific">Hohenbuehelia grisea</name>
    <dbReference type="NCBI Taxonomy" id="104357"/>
    <lineage>
        <taxon>Eukaryota</taxon>
        <taxon>Fungi</taxon>
        <taxon>Dikarya</taxon>
        <taxon>Basidiomycota</taxon>
        <taxon>Agaricomycotina</taxon>
        <taxon>Agaricomycetes</taxon>
        <taxon>Agaricomycetidae</taxon>
        <taxon>Agaricales</taxon>
        <taxon>Pleurotineae</taxon>
        <taxon>Pleurotaceae</taxon>
        <taxon>Hohenbuehelia</taxon>
    </lineage>
</organism>
<dbReference type="EMBL" id="JASNQZ010000018">
    <property type="protein sequence ID" value="KAL0945432.1"/>
    <property type="molecule type" value="Genomic_DNA"/>
</dbReference>
<keyword evidence="2" id="KW-1185">Reference proteome</keyword>
<evidence type="ECO:0000313" key="2">
    <source>
        <dbReference type="Proteomes" id="UP001556367"/>
    </source>
</evidence>
<reference evidence="2" key="1">
    <citation type="submission" date="2024-06" db="EMBL/GenBank/DDBJ databases">
        <title>Multi-omics analyses provide insights into the biosynthesis of the anticancer antibiotic pleurotin in Hohenbuehelia grisea.</title>
        <authorList>
            <person name="Weaver J.A."/>
            <person name="Alberti F."/>
        </authorList>
    </citation>
    <scope>NUCLEOTIDE SEQUENCE [LARGE SCALE GENOMIC DNA]</scope>
    <source>
        <strain evidence="2">T-177</strain>
    </source>
</reference>
<evidence type="ECO:0000313" key="1">
    <source>
        <dbReference type="EMBL" id="KAL0945432.1"/>
    </source>
</evidence>
<proteinExistence type="predicted"/>
<accession>A0ABR3IQ99</accession>
<protein>
    <submittedName>
        <fullName evidence="1">Uncharacterized protein</fullName>
    </submittedName>
</protein>
<gene>
    <name evidence="1" type="ORF">HGRIS_000923</name>
</gene>